<dbReference type="Proteomes" id="UP000708208">
    <property type="component" value="Unassembled WGS sequence"/>
</dbReference>
<dbReference type="PANTHER" id="PTHR19139">
    <property type="entry name" value="AQUAPORIN TRANSPORTER"/>
    <property type="match status" value="1"/>
</dbReference>
<dbReference type="AlphaFoldDB" id="A0A8J2KHR1"/>
<protein>
    <recommendedName>
        <fullName evidence="6">Neurogenic protein big brain</fullName>
    </recommendedName>
</protein>
<dbReference type="InterPro" id="IPR000425">
    <property type="entry name" value="MIP"/>
</dbReference>
<dbReference type="PANTHER" id="PTHR19139:SF268">
    <property type="entry name" value="NEUROGENIC PROTEIN BIG BRAIN"/>
    <property type="match status" value="1"/>
</dbReference>
<name>A0A8J2KHR1_9HEXA</name>
<dbReference type="OrthoDB" id="3222at2759"/>
<feature type="compositionally biased region" description="Low complexity" evidence="2">
    <location>
        <begin position="418"/>
        <end position="436"/>
    </location>
</feature>
<feature type="compositionally biased region" description="Polar residues" evidence="2">
    <location>
        <begin position="514"/>
        <end position="524"/>
    </location>
</feature>
<feature type="region of interest" description="Disordered" evidence="2">
    <location>
        <begin position="689"/>
        <end position="718"/>
    </location>
</feature>
<evidence type="ECO:0000256" key="1">
    <source>
        <dbReference type="ARBA" id="ARBA00006175"/>
    </source>
</evidence>
<keyword evidence="3" id="KW-0812">Transmembrane</keyword>
<dbReference type="Pfam" id="PF00230">
    <property type="entry name" value="MIP"/>
    <property type="match status" value="1"/>
</dbReference>
<feature type="transmembrane region" description="Helical" evidence="3">
    <location>
        <begin position="64"/>
        <end position="85"/>
    </location>
</feature>
<feature type="transmembrane region" description="Helical" evidence="3">
    <location>
        <begin position="176"/>
        <end position="195"/>
    </location>
</feature>
<evidence type="ECO:0000256" key="3">
    <source>
        <dbReference type="SAM" id="Phobius"/>
    </source>
</evidence>
<dbReference type="CDD" id="cd00333">
    <property type="entry name" value="MIP"/>
    <property type="match status" value="1"/>
</dbReference>
<feature type="region of interest" description="Disordered" evidence="2">
    <location>
        <begin position="337"/>
        <end position="396"/>
    </location>
</feature>
<dbReference type="EMBL" id="CAJVCH010330310">
    <property type="protein sequence ID" value="CAG7787020.1"/>
    <property type="molecule type" value="Genomic_DNA"/>
</dbReference>
<evidence type="ECO:0000256" key="2">
    <source>
        <dbReference type="SAM" id="MobiDB-lite"/>
    </source>
</evidence>
<keyword evidence="5" id="KW-1185">Reference proteome</keyword>
<evidence type="ECO:0000313" key="5">
    <source>
        <dbReference type="Proteomes" id="UP000708208"/>
    </source>
</evidence>
<organism evidence="4 5">
    <name type="scientific">Allacma fusca</name>
    <dbReference type="NCBI Taxonomy" id="39272"/>
    <lineage>
        <taxon>Eukaryota</taxon>
        <taxon>Metazoa</taxon>
        <taxon>Ecdysozoa</taxon>
        <taxon>Arthropoda</taxon>
        <taxon>Hexapoda</taxon>
        <taxon>Collembola</taxon>
        <taxon>Symphypleona</taxon>
        <taxon>Sminthuridae</taxon>
        <taxon>Allacma</taxon>
    </lineage>
</organism>
<accession>A0A8J2KHR1</accession>
<evidence type="ECO:0008006" key="6">
    <source>
        <dbReference type="Google" id="ProtNLM"/>
    </source>
</evidence>
<dbReference type="InterPro" id="IPR022357">
    <property type="entry name" value="MIP_CS"/>
</dbReference>
<feature type="compositionally biased region" description="Polar residues" evidence="2">
    <location>
        <begin position="535"/>
        <end position="554"/>
    </location>
</feature>
<feature type="transmembrane region" description="Helical" evidence="3">
    <location>
        <begin position="132"/>
        <end position="156"/>
    </location>
</feature>
<feature type="compositionally biased region" description="Basic and acidic residues" evidence="2">
    <location>
        <begin position="447"/>
        <end position="463"/>
    </location>
</feature>
<feature type="transmembrane region" description="Helical" evidence="3">
    <location>
        <begin position="242"/>
        <end position="263"/>
    </location>
</feature>
<keyword evidence="3" id="KW-1133">Transmembrane helix</keyword>
<dbReference type="PROSITE" id="PS00221">
    <property type="entry name" value="MIP"/>
    <property type="match status" value="1"/>
</dbReference>
<comment type="similarity">
    <text evidence="1">Belongs to the MIP/aquaporin (TC 1.A.8) family.</text>
</comment>
<keyword evidence="3" id="KW-0472">Membrane</keyword>
<feature type="region of interest" description="Disordered" evidence="2">
    <location>
        <begin position="269"/>
        <end position="288"/>
    </location>
</feature>
<feature type="transmembrane region" description="Helical" evidence="3">
    <location>
        <begin position="91"/>
        <end position="111"/>
    </location>
</feature>
<reference evidence="4" key="1">
    <citation type="submission" date="2021-06" db="EMBL/GenBank/DDBJ databases">
        <authorList>
            <person name="Hodson N. C."/>
            <person name="Mongue J. A."/>
            <person name="Jaron S. K."/>
        </authorList>
    </citation>
    <scope>NUCLEOTIDE SEQUENCE</scope>
</reference>
<feature type="compositionally biased region" description="Polar residues" evidence="2">
    <location>
        <begin position="349"/>
        <end position="367"/>
    </location>
</feature>
<feature type="region of interest" description="Disordered" evidence="2">
    <location>
        <begin position="414"/>
        <end position="463"/>
    </location>
</feature>
<dbReference type="InterPro" id="IPR034294">
    <property type="entry name" value="Aquaporin_transptr"/>
</dbReference>
<feature type="compositionally biased region" description="Basic residues" evidence="2">
    <location>
        <begin position="437"/>
        <end position="446"/>
    </location>
</feature>
<comment type="caution">
    <text evidence="4">The sequence shown here is derived from an EMBL/GenBank/DDBJ whole genome shotgun (WGS) entry which is preliminary data.</text>
</comment>
<feature type="transmembrane region" description="Helical" evidence="3">
    <location>
        <begin position="202"/>
        <end position="222"/>
    </location>
</feature>
<gene>
    <name evidence="4" type="ORF">AFUS01_LOCUS25550</name>
</gene>
<feature type="region of interest" description="Disordered" evidence="2">
    <location>
        <begin position="514"/>
        <end position="587"/>
    </location>
</feature>
<sequence length="718" mass="79988">MSIESRLTALQSKVEEILTVAKNGNSRRLWKDEDPWSMDNYLSPEPGLLSPQQEIRTLELWRSVVAECLGTLCFVFFVCGVSIPWTGHFPPFLSVAFATALAYGALTFRVFPRAHLNPAFTLALTAIKRVTPLRCVLFLTAQSGGAIAGAALLFGLTVPGYQGTLGATTIASHISSYQAFGLELILSFVIALTFVSDPHNCFPTSAMILAANLVALPCTGAGLNPVRSLGPAFVMNRWPSHWVFWLGPILGGLMAAYLHTFILRRGHGNKKVRENPSDGDSLDLPSTELPTTIPDRLLCQRFEPIYGGTRSLYMKPSPVLPKTNLNRSQSVYASKRYDFPPAPKFHDTSAPSSVTNRKSTNNHSQSHCQRHYDPDSNYEPLYDRKPPAGAGQALLVSGPPSYESNFFKNYDTAKSNLSTSSQHPHQHSTSSSQNHHNPNHHHHHHREKSDSLQQQRERERENQTNRILAQYETAKGSVDVDPKAAMKGNKSLYYETNEGRKQQVESLEKKLIDTVSSGESDNSGNPPPPPRFRYSGNQQPMSQPESRGKYSSGQYHPVPPIPPGFGPNDLSRCGSIGKGGGQNEAKKPYEILDSKKLLEFSSSNNCGQQQQSNYSPRLLMAEKDSTYSRILEPLLNSKRPSHFVVQAPQQQQQQQQQQQLLLQQQQQQLLQQQQQQLLQQQQQEQLLQQQGNQQQIRPNHHGPACPMSPSADLTYSYH</sequence>
<evidence type="ECO:0000313" key="4">
    <source>
        <dbReference type="EMBL" id="CAG7787020.1"/>
    </source>
</evidence>
<dbReference type="GO" id="GO:0015250">
    <property type="term" value="F:water channel activity"/>
    <property type="evidence" value="ECO:0007669"/>
    <property type="project" value="TreeGrafter"/>
</dbReference>
<dbReference type="GO" id="GO:0005886">
    <property type="term" value="C:plasma membrane"/>
    <property type="evidence" value="ECO:0007669"/>
    <property type="project" value="TreeGrafter"/>
</dbReference>
<proteinExistence type="inferred from homology"/>